<dbReference type="Gene3D" id="1.10.150.20">
    <property type="entry name" value="5' to 3' exonuclease, C-terminal subdomain"/>
    <property type="match status" value="1"/>
</dbReference>
<evidence type="ECO:0000256" key="11">
    <source>
        <dbReference type="HAMAP-Rule" id="MF_01438"/>
    </source>
</evidence>
<dbReference type="NCBIfam" id="NF010009">
    <property type="entry name" value="PRK13482.1"/>
    <property type="match status" value="1"/>
</dbReference>
<accession>A0A1M6IQ09</accession>
<evidence type="ECO:0000256" key="1">
    <source>
        <dbReference type="ARBA" id="ARBA00000877"/>
    </source>
</evidence>
<dbReference type="SUPFAM" id="SSF47781">
    <property type="entry name" value="RuvA domain 2-like"/>
    <property type="match status" value="1"/>
</dbReference>
<dbReference type="Gene3D" id="3.40.1700.10">
    <property type="entry name" value="DNA integrity scanning protein, DisA, N-terminal domain"/>
    <property type="match status" value="1"/>
</dbReference>
<comment type="function">
    <text evidence="11">Has also diadenylate cyclase activity, catalyzing the condensation of 2 ATP molecules into cyclic di-AMP (c-di-AMP). c-di-AMP acts as a signaling molecule that couples DNA integrity with progression of sporulation. The rise in c-di-AMP level generated by DisA while scanning the chromosome, operates as a positive signal that advances sporulation; upon encountering a lesion, the DisA focus arrests at the damaged site and halts c-di-AMP synthesis.</text>
</comment>
<keyword evidence="3 11" id="KW-0808">Transferase</keyword>
<dbReference type="Pfam" id="PF00633">
    <property type="entry name" value="HHH"/>
    <property type="match status" value="1"/>
</dbReference>
<dbReference type="InterPro" id="IPR023763">
    <property type="entry name" value="DNA_integrity_scanning_protein"/>
</dbReference>
<dbReference type="GO" id="GO:0006281">
    <property type="term" value="P:DNA repair"/>
    <property type="evidence" value="ECO:0007669"/>
    <property type="project" value="UniProtKB-UniRule"/>
</dbReference>
<reference evidence="14" key="1">
    <citation type="submission" date="2016-11" db="EMBL/GenBank/DDBJ databases">
        <authorList>
            <person name="Varghese N."/>
            <person name="Submissions S."/>
        </authorList>
    </citation>
    <scope>NUCLEOTIDE SEQUENCE [LARGE SCALE GENOMIC DNA]</scope>
    <source>
        <strain evidence="14">DSM 17957</strain>
    </source>
</reference>
<dbReference type="GO" id="GO:0003677">
    <property type="term" value="F:DNA binding"/>
    <property type="evidence" value="ECO:0007669"/>
    <property type="project" value="UniProtKB-UniRule"/>
</dbReference>
<dbReference type="PANTHER" id="PTHR34185:SF3">
    <property type="entry name" value="DNA INTEGRITY SCANNING PROTEIN DISA"/>
    <property type="match status" value="1"/>
</dbReference>
<dbReference type="HAMAP" id="MF_01438">
    <property type="entry name" value="DisA"/>
    <property type="match status" value="1"/>
</dbReference>
<evidence type="ECO:0000256" key="10">
    <source>
        <dbReference type="ARBA" id="ARBA00023204"/>
    </source>
</evidence>
<keyword evidence="10 11" id="KW-0234">DNA repair</keyword>
<protein>
    <recommendedName>
        <fullName evidence="11">DNA integrity scanning protein DisA</fullName>
    </recommendedName>
    <alternativeName>
        <fullName evidence="11">Cyclic di-AMP synthase</fullName>
        <shortName evidence="11">c-di-AMP synthase</shortName>
    </alternativeName>
    <alternativeName>
        <fullName evidence="11">Diadenylate cyclase</fullName>
        <ecNumber evidence="11">2.7.7.85</ecNumber>
    </alternativeName>
</protein>
<proteinExistence type="inferred from homology"/>
<dbReference type="InterPro" id="IPR036888">
    <property type="entry name" value="DNA_integrity_DisA_N_sf"/>
</dbReference>
<feature type="binding site" evidence="11">
    <location>
        <position position="76"/>
    </location>
    <ligand>
        <name>ATP</name>
        <dbReference type="ChEBI" id="CHEBI:30616"/>
    </ligand>
</feature>
<organism evidence="13 14">
    <name type="scientific">Geosporobacter subterraneus DSM 17957</name>
    <dbReference type="NCBI Taxonomy" id="1121919"/>
    <lineage>
        <taxon>Bacteria</taxon>
        <taxon>Bacillati</taxon>
        <taxon>Bacillota</taxon>
        <taxon>Clostridia</taxon>
        <taxon>Peptostreptococcales</taxon>
        <taxon>Thermotaleaceae</taxon>
        <taxon>Geosporobacter</taxon>
    </lineage>
</organism>
<dbReference type="Pfam" id="PF02457">
    <property type="entry name" value="DAC"/>
    <property type="match status" value="1"/>
</dbReference>
<dbReference type="RefSeq" id="WP_408606951.1">
    <property type="nucleotide sequence ID" value="NZ_FQZV01000022.1"/>
</dbReference>
<dbReference type="InterPro" id="IPR038331">
    <property type="entry name" value="DisA_sf"/>
</dbReference>
<dbReference type="GO" id="GO:0140097">
    <property type="term" value="F:catalytic activity, acting on DNA"/>
    <property type="evidence" value="ECO:0007669"/>
    <property type="project" value="UniProtKB-ARBA"/>
</dbReference>
<dbReference type="FunFam" id="3.40.1700.10:FF:000001">
    <property type="entry name" value="DNA integrity scanning protein DisA"/>
    <property type="match status" value="1"/>
</dbReference>
<keyword evidence="5 11" id="KW-0547">Nucleotide-binding</keyword>
<dbReference type="Proteomes" id="UP000184536">
    <property type="component" value="Unassembled WGS sequence"/>
</dbReference>
<dbReference type="InterPro" id="IPR050338">
    <property type="entry name" value="DisA"/>
</dbReference>
<comment type="function">
    <text evidence="11">Participates in a DNA-damage check-point that is active prior to asymmetric division when DNA is damaged. DisA forms globular foci that rapidly scan along the chromosomes during sporulation, searching for lesions. When a lesion is present, DisA pauses at the lesion site. This triggers a cellular response that culminates in a temporary block in sporulation initiation.</text>
</comment>
<dbReference type="GO" id="GO:0004016">
    <property type="term" value="F:adenylate cyclase activity"/>
    <property type="evidence" value="ECO:0007669"/>
    <property type="project" value="TreeGrafter"/>
</dbReference>
<evidence type="ECO:0000256" key="5">
    <source>
        <dbReference type="ARBA" id="ARBA00022741"/>
    </source>
</evidence>
<feature type="binding site" evidence="11">
    <location>
        <begin position="107"/>
        <end position="111"/>
    </location>
    <ligand>
        <name>ATP</name>
        <dbReference type="ChEBI" id="CHEBI:30616"/>
    </ligand>
</feature>
<dbReference type="STRING" id="1121919.SAMN02745975_01921"/>
<keyword evidence="7 11" id="KW-0067">ATP-binding</keyword>
<gene>
    <name evidence="11" type="primary">disA</name>
    <name evidence="13" type="ORF">SAMN02745975_01921</name>
</gene>
<keyword evidence="6 11" id="KW-0227">DNA damage</keyword>
<keyword evidence="4 11" id="KW-0548">Nucleotidyltransferase</keyword>
<dbReference type="Pfam" id="PF10635">
    <property type="entry name" value="DisA-linker"/>
    <property type="match status" value="1"/>
</dbReference>
<evidence type="ECO:0000313" key="13">
    <source>
        <dbReference type="EMBL" id="SHJ36478.1"/>
    </source>
</evidence>
<dbReference type="EMBL" id="FQZV01000022">
    <property type="protein sequence ID" value="SHJ36478.1"/>
    <property type="molecule type" value="Genomic_DNA"/>
</dbReference>
<dbReference type="AlphaFoldDB" id="A0A1M6IQ09"/>
<comment type="catalytic activity">
    <reaction evidence="1 11">
        <text>2 ATP = 3',3'-c-di-AMP + 2 diphosphate</text>
        <dbReference type="Rhea" id="RHEA:35655"/>
        <dbReference type="ChEBI" id="CHEBI:30616"/>
        <dbReference type="ChEBI" id="CHEBI:33019"/>
        <dbReference type="ChEBI" id="CHEBI:71500"/>
        <dbReference type="EC" id="2.7.7.85"/>
    </reaction>
</comment>
<evidence type="ECO:0000256" key="2">
    <source>
        <dbReference type="ARBA" id="ARBA00001946"/>
    </source>
</evidence>
<dbReference type="InterPro" id="IPR000445">
    <property type="entry name" value="HhH_motif"/>
</dbReference>
<comment type="subunit">
    <text evidence="11">Homooctamer.</text>
</comment>
<dbReference type="GO" id="GO:0005524">
    <property type="term" value="F:ATP binding"/>
    <property type="evidence" value="ECO:0007669"/>
    <property type="project" value="UniProtKB-UniRule"/>
</dbReference>
<evidence type="ECO:0000256" key="6">
    <source>
        <dbReference type="ARBA" id="ARBA00022763"/>
    </source>
</evidence>
<dbReference type="InterPro" id="IPR010994">
    <property type="entry name" value="RuvA_2-like"/>
</dbReference>
<keyword evidence="14" id="KW-1185">Reference proteome</keyword>
<dbReference type="PANTHER" id="PTHR34185">
    <property type="entry name" value="DIADENYLATE CYCLASE"/>
    <property type="match status" value="1"/>
</dbReference>
<dbReference type="PROSITE" id="PS51794">
    <property type="entry name" value="DAC"/>
    <property type="match status" value="1"/>
</dbReference>
<keyword evidence="8 11" id="KW-0460">Magnesium</keyword>
<keyword evidence="9 11" id="KW-0238">DNA-binding</keyword>
<dbReference type="InterPro" id="IPR018906">
    <property type="entry name" value="DNA_integrity_scan_DisA_link"/>
</dbReference>
<evidence type="ECO:0000256" key="9">
    <source>
        <dbReference type="ARBA" id="ARBA00023125"/>
    </source>
</evidence>
<dbReference type="SUPFAM" id="SSF143597">
    <property type="entry name" value="YojJ-like"/>
    <property type="match status" value="1"/>
</dbReference>
<feature type="binding site" evidence="11">
    <location>
        <position position="94"/>
    </location>
    <ligand>
        <name>ATP</name>
        <dbReference type="ChEBI" id="CHEBI:30616"/>
    </ligand>
</feature>
<name>A0A1M6IQ09_9FIRM</name>
<dbReference type="Gene3D" id="1.20.1260.110">
    <property type="entry name" value="DNA integrity scanning linker region"/>
    <property type="match status" value="1"/>
</dbReference>
<sequence>MVRDDRVKEDGIMESLRILAPGTPLREGLENILKAKTGGLIVVGDNEDVMNLVDGGFAINIDFSTAYIYELAKMDGAIILSSDGKRILYANTQLIPDPSIPSSETGIRHRTAERVARQTGLMVLSISQRRNIITLYKGYSKYVLQDTNKVLTKANQAIQTLEKYKKVLDQAMTSLSALEFEDLVTIHDVATVLQRTEMVMRIVTEIDKYICELGNEGRLVNMQLEELLDNVKEDGKYVIEDYRVLGDGLDYASITRQIKNLSSEELLDLSIIGKILGYSGGLTPLLDTQVSPRGYRILNKIPRLPMSIIQNVVLHFKDFQKILKASIEELDDVEGIGEIRARTIKEGLRRVQEQVIMDRHIR</sequence>
<dbReference type="GO" id="GO:0016787">
    <property type="term" value="F:hydrolase activity"/>
    <property type="evidence" value="ECO:0007669"/>
    <property type="project" value="UniProtKB-ARBA"/>
</dbReference>
<feature type="domain" description="DAC" evidence="12">
    <location>
        <begin position="9"/>
        <end position="147"/>
    </location>
</feature>
<comment type="cofactor">
    <cofactor evidence="2 11">
        <name>Mg(2+)</name>
        <dbReference type="ChEBI" id="CHEBI:18420"/>
    </cofactor>
</comment>
<evidence type="ECO:0000313" key="14">
    <source>
        <dbReference type="Proteomes" id="UP000184536"/>
    </source>
</evidence>
<dbReference type="InterPro" id="IPR003390">
    <property type="entry name" value="DNA_integrity_scan_DisA_N"/>
</dbReference>
<evidence type="ECO:0000256" key="4">
    <source>
        <dbReference type="ARBA" id="ARBA00022695"/>
    </source>
</evidence>
<evidence type="ECO:0000256" key="3">
    <source>
        <dbReference type="ARBA" id="ARBA00022679"/>
    </source>
</evidence>
<evidence type="ECO:0000259" key="12">
    <source>
        <dbReference type="PROSITE" id="PS51794"/>
    </source>
</evidence>
<evidence type="ECO:0000256" key="8">
    <source>
        <dbReference type="ARBA" id="ARBA00022842"/>
    </source>
</evidence>
<dbReference type="EC" id="2.7.7.85" evidence="11"/>
<comment type="similarity">
    <text evidence="11">Belongs to the DisA family.</text>
</comment>
<dbReference type="GO" id="GO:0106408">
    <property type="term" value="F:diadenylate cyclase activity"/>
    <property type="evidence" value="ECO:0007669"/>
    <property type="project" value="UniProtKB-EC"/>
</dbReference>
<evidence type="ECO:0000256" key="7">
    <source>
        <dbReference type="ARBA" id="ARBA00022840"/>
    </source>
</evidence>